<dbReference type="InterPro" id="IPR051047">
    <property type="entry name" value="AccD/PCCB"/>
</dbReference>
<dbReference type="InterPro" id="IPR034733">
    <property type="entry name" value="AcCoA_carboxyl_beta"/>
</dbReference>
<reference evidence="3 4" key="1">
    <citation type="journal article" date="2018" name="Biotechnol. Biofuels">
        <title>Integrative visual omics of the white-rot fungus Polyporus brumalis exposes the biotechnological potential of its oxidative enzymes for delignifying raw plant biomass.</title>
        <authorList>
            <person name="Miyauchi S."/>
            <person name="Rancon A."/>
            <person name="Drula E."/>
            <person name="Hage H."/>
            <person name="Chaduli D."/>
            <person name="Favel A."/>
            <person name="Grisel S."/>
            <person name="Henrissat B."/>
            <person name="Herpoel-Gimbert I."/>
            <person name="Ruiz-Duenas F.J."/>
            <person name="Chevret D."/>
            <person name="Hainaut M."/>
            <person name="Lin J."/>
            <person name="Wang M."/>
            <person name="Pangilinan J."/>
            <person name="Lipzen A."/>
            <person name="Lesage-Meessen L."/>
            <person name="Navarro D."/>
            <person name="Riley R."/>
            <person name="Grigoriev I.V."/>
            <person name="Zhou S."/>
            <person name="Raouche S."/>
            <person name="Rosso M.N."/>
        </authorList>
    </citation>
    <scope>NUCLEOTIDE SEQUENCE [LARGE SCALE GENOMIC DNA]</scope>
    <source>
        <strain evidence="3 4">BRFM 1820</strain>
    </source>
</reference>
<feature type="region of interest" description="Disordered" evidence="1">
    <location>
        <begin position="1"/>
        <end position="39"/>
    </location>
</feature>
<dbReference type="Proteomes" id="UP000256964">
    <property type="component" value="Unassembled WGS sequence"/>
</dbReference>
<dbReference type="InterPro" id="IPR011763">
    <property type="entry name" value="COA_CT_C"/>
</dbReference>
<gene>
    <name evidence="3" type="ORF">OH76DRAFT_1398159</name>
</gene>
<proteinExistence type="predicted"/>
<dbReference type="Pfam" id="PF01039">
    <property type="entry name" value="Carboxyl_trans"/>
    <property type="match status" value="1"/>
</dbReference>
<dbReference type="PANTHER" id="PTHR43842">
    <property type="entry name" value="PROPIONYL-COA CARBOXYLASE BETA CHAIN"/>
    <property type="match status" value="1"/>
</dbReference>
<name>A0A371DQF4_9APHY</name>
<dbReference type="OrthoDB" id="439921at2759"/>
<dbReference type="STRING" id="139420.A0A371DQF4"/>
<keyword evidence="4" id="KW-1185">Reference proteome</keyword>
<dbReference type="Gene3D" id="3.90.226.10">
    <property type="entry name" value="2-enoyl-CoA Hydratase, Chain A, domain 1"/>
    <property type="match status" value="2"/>
</dbReference>
<dbReference type="GO" id="GO:0004658">
    <property type="term" value="F:propionyl-CoA carboxylase activity"/>
    <property type="evidence" value="ECO:0007669"/>
    <property type="project" value="TreeGrafter"/>
</dbReference>
<dbReference type="PROSITE" id="PS50989">
    <property type="entry name" value="COA_CT_CTER"/>
    <property type="match status" value="1"/>
</dbReference>
<dbReference type="SUPFAM" id="SSF52096">
    <property type="entry name" value="ClpP/crotonase"/>
    <property type="match status" value="2"/>
</dbReference>
<dbReference type="AlphaFoldDB" id="A0A371DQF4"/>
<evidence type="ECO:0000313" key="3">
    <source>
        <dbReference type="EMBL" id="RDX54765.1"/>
    </source>
</evidence>
<organism evidence="3 4">
    <name type="scientific">Lentinus brumalis</name>
    <dbReference type="NCBI Taxonomy" id="2498619"/>
    <lineage>
        <taxon>Eukaryota</taxon>
        <taxon>Fungi</taxon>
        <taxon>Dikarya</taxon>
        <taxon>Basidiomycota</taxon>
        <taxon>Agaricomycotina</taxon>
        <taxon>Agaricomycetes</taxon>
        <taxon>Polyporales</taxon>
        <taxon>Polyporaceae</taxon>
        <taxon>Lentinus</taxon>
    </lineage>
</organism>
<protein>
    <submittedName>
        <fullName evidence="3">Propionyl-CoA carboxylase</fullName>
    </submittedName>
</protein>
<evidence type="ECO:0000256" key="1">
    <source>
        <dbReference type="SAM" id="MobiDB-lite"/>
    </source>
</evidence>
<evidence type="ECO:0000259" key="2">
    <source>
        <dbReference type="PROSITE" id="PS50989"/>
    </source>
</evidence>
<dbReference type="EMBL" id="KZ857384">
    <property type="protein sequence ID" value="RDX54765.1"/>
    <property type="molecule type" value="Genomic_DNA"/>
</dbReference>
<accession>A0A371DQF4</accession>
<feature type="region of interest" description="Disordered" evidence="1">
    <location>
        <begin position="49"/>
        <end position="68"/>
    </location>
</feature>
<dbReference type="PANTHER" id="PTHR43842:SF2">
    <property type="entry name" value="PROPIONYL-COA CARBOXYLASE BETA CHAIN, MITOCHONDRIAL"/>
    <property type="match status" value="1"/>
</dbReference>
<evidence type="ECO:0000313" key="4">
    <source>
        <dbReference type="Proteomes" id="UP000256964"/>
    </source>
</evidence>
<dbReference type="InterPro" id="IPR029045">
    <property type="entry name" value="ClpP/crotonase-like_dom_sf"/>
</dbReference>
<sequence length="578" mass="62323">MSKRPPGQQQQSQHENMAVEDKARGPAAGESEPDDGVTWKHSVASLRNVQRVIRTPNPDNPGYARQKKQGKLWVRERLDLFLDAGTFQEVGSVTGKPLYDEKTGELKEFVPANMIIGSGKVNSRKVYVTADDFSVRGGHADGGIQGKAAFGEALAIKHKVPLVRLLDGSSGGGSVAQYLTIGRTYIPHMAGLGKGLTAMTVIPVVSALLGPVVGLASAKAVVSHFSVMVKGVSQLFAAGPPIVRHATFEELDKEQLGGWEIHGRNGTVDNVATSELDAFRQIRTFLSFLPSSVFTLPPVRSSTDPADRREEELISIIPRRRARAYDIRKLLRLIVDVDAEDSPHGQPTSFFEIGATWGTCMVTGFARLQGRPVGILTSDCTVGGGALDALGSQKAARFINLCELFGVPILNLVDQPGFAIGSAAERAATIRHGASVMAALYYATIPIYTVVVRRAFGVAGGTLSDPDDGTNTRVAWPSGDWGSLPLEGGVEAAYKRQLDSATSPAAREQMLKDLLAQFEDIRDPIRTAHAFGIDEIIDPRDTRPLACEWAVHAYEQTLPLRLRARPPSAGILGYRHKL</sequence>
<feature type="domain" description="CoA carboxyltransferase C-terminal" evidence="2">
    <location>
        <begin position="305"/>
        <end position="564"/>
    </location>
</feature>